<dbReference type="PROSITE" id="PS00922">
    <property type="entry name" value="TRANSGLYCOSYLASE"/>
    <property type="match status" value="1"/>
</dbReference>
<dbReference type="GO" id="GO:0042597">
    <property type="term" value="C:periplasmic space"/>
    <property type="evidence" value="ECO:0007669"/>
    <property type="project" value="InterPro"/>
</dbReference>
<dbReference type="RefSeq" id="WP_072326818.1">
    <property type="nucleotide sequence ID" value="NZ_FPJW01000009.1"/>
</dbReference>
<protein>
    <submittedName>
        <fullName evidence="5">Soluble lytic murein transglycosylase</fullName>
    </submittedName>
</protein>
<dbReference type="GO" id="GO:0016020">
    <property type="term" value="C:membrane"/>
    <property type="evidence" value="ECO:0007669"/>
    <property type="project" value="InterPro"/>
</dbReference>
<dbReference type="InterPro" id="IPR023346">
    <property type="entry name" value="Lysozyme-like_dom_sf"/>
</dbReference>
<evidence type="ECO:0000259" key="4">
    <source>
        <dbReference type="Pfam" id="PF14718"/>
    </source>
</evidence>
<dbReference type="EMBL" id="FPJW01000009">
    <property type="protein sequence ID" value="SFX67289.1"/>
    <property type="molecule type" value="Genomic_DNA"/>
</dbReference>
<dbReference type="STRING" id="1122209.SAMN02745752_02494"/>
<dbReference type="AlphaFoldDB" id="A0A1K1YZE8"/>
<dbReference type="GO" id="GO:0008933">
    <property type="term" value="F:peptidoglycan lytic transglycosylase activity"/>
    <property type="evidence" value="ECO:0007669"/>
    <property type="project" value="InterPro"/>
</dbReference>
<dbReference type="InterPro" id="IPR012289">
    <property type="entry name" value="Lytic_TGlycosylase_superhlx_L"/>
</dbReference>
<dbReference type="InterPro" id="IPR008258">
    <property type="entry name" value="Transglycosylase_SLT_dom_1"/>
</dbReference>
<dbReference type="GO" id="GO:0000270">
    <property type="term" value="P:peptidoglycan metabolic process"/>
    <property type="evidence" value="ECO:0007669"/>
    <property type="project" value="InterPro"/>
</dbReference>
<dbReference type="Proteomes" id="UP000182350">
    <property type="component" value="Unassembled WGS sequence"/>
</dbReference>
<dbReference type="PANTHER" id="PTHR37423:SF5">
    <property type="entry name" value="SOLUBLE LYTIC MUREIN TRANSGLYCOSYLASE"/>
    <property type="match status" value="1"/>
</dbReference>
<dbReference type="Gene3D" id="1.10.1240.20">
    <property type="entry name" value="Lytic transglycosylase, superhelical linker domain"/>
    <property type="match status" value="1"/>
</dbReference>
<organism evidence="5 6">
    <name type="scientific">Marinospirillum alkaliphilum DSM 21637</name>
    <dbReference type="NCBI Taxonomy" id="1122209"/>
    <lineage>
        <taxon>Bacteria</taxon>
        <taxon>Pseudomonadati</taxon>
        <taxon>Pseudomonadota</taxon>
        <taxon>Gammaproteobacteria</taxon>
        <taxon>Oceanospirillales</taxon>
        <taxon>Oceanospirillaceae</taxon>
        <taxon>Marinospirillum</taxon>
    </lineage>
</organism>
<dbReference type="InterPro" id="IPR037061">
    <property type="entry name" value="Lytic_TGlycoase_superhlx_L_sf"/>
</dbReference>
<dbReference type="InterPro" id="IPR000189">
    <property type="entry name" value="Transglyc_AS"/>
</dbReference>
<dbReference type="SUPFAM" id="SSF53955">
    <property type="entry name" value="Lysozyme-like"/>
    <property type="match status" value="1"/>
</dbReference>
<proteinExistence type="inferred from homology"/>
<keyword evidence="2" id="KW-0732">Signal</keyword>
<evidence type="ECO:0000259" key="3">
    <source>
        <dbReference type="Pfam" id="PF01464"/>
    </source>
</evidence>
<dbReference type="Gene3D" id="1.25.20.10">
    <property type="entry name" value="Bacterial muramidases"/>
    <property type="match status" value="1"/>
</dbReference>
<comment type="similarity">
    <text evidence="1">Belongs to the transglycosylase Slt family.</text>
</comment>
<sequence>MPILLKALQYLRQHLKRLHLAGLLSGLLCVLLLFPASSSTSAFFGRQYLPLQPDPQARLLFTQTYRELRRGQLVDLAEVLPNLQHYPLAPYLEYQLFRNQLAYRVVDQDRIHSFLTRHADAGFHARLRDEWLTNLGQQQNWDSYLQATSTHGLSNNLNLQCFQLRAEAAIQGQSMQWLEQAADFWRNNQPLPASCRPLSESLHLLGLLSSEDYANAALALMRNRQTSQAWALNQHLTPQDRQWLTFWRNARQNPSAQINALLQGRVNLKSVDASLRDELLTDLLQHHGRTHPTQTRQFVTQLTQHELISQQAGWSVLEHLAIRAAQRSQDATLELFARIPTEARSFTGHEWYARTLLRQAQWPELLDALQWLNAEQLSTGEWRYWQAHALQQTGETAEARQRLQALATERQYYGFLAARELGLPLSMNAADTPIQAHHLQELSQHPGLIRAAELYFTGFTEDATREWLHSLRDATPEDWIQAGWLARHWGWHDRSVDAANRAGMMDALELRFPLAHLETLQPLAQQANLELSLILALIRKESLFNPDARSPVGALGLMQVMPATGQQVSRQLRINLQPESDLLKPEYNLPVGVHYLAGLMRRYQQDPILAAAAYNAGPTRANSWRNSFGQETDPLWVERITFAETRDYVKSLIAFSEVYAWRLAQEAQRQALLNPLPPGPEG</sequence>
<dbReference type="Pfam" id="PF01464">
    <property type="entry name" value="SLT"/>
    <property type="match status" value="1"/>
</dbReference>
<dbReference type="PANTHER" id="PTHR37423">
    <property type="entry name" value="SOLUBLE LYTIC MUREIN TRANSGLYCOSYLASE-RELATED"/>
    <property type="match status" value="1"/>
</dbReference>
<dbReference type="CDD" id="cd13401">
    <property type="entry name" value="Slt70-like"/>
    <property type="match status" value="1"/>
</dbReference>
<evidence type="ECO:0000313" key="5">
    <source>
        <dbReference type="EMBL" id="SFX67289.1"/>
    </source>
</evidence>
<evidence type="ECO:0000256" key="2">
    <source>
        <dbReference type="ARBA" id="ARBA00022729"/>
    </source>
</evidence>
<dbReference type="Pfam" id="PF14718">
    <property type="entry name" value="SLT_L"/>
    <property type="match status" value="1"/>
</dbReference>
<name>A0A1K1YZE8_9GAMM</name>
<reference evidence="5 6" key="1">
    <citation type="submission" date="2016-11" db="EMBL/GenBank/DDBJ databases">
        <authorList>
            <person name="Jaros S."/>
            <person name="Januszkiewicz K."/>
            <person name="Wedrychowicz H."/>
        </authorList>
    </citation>
    <scope>NUCLEOTIDE SEQUENCE [LARGE SCALE GENOMIC DNA]</scope>
    <source>
        <strain evidence="5 6">DSM 21637</strain>
    </source>
</reference>
<dbReference type="SUPFAM" id="SSF48435">
    <property type="entry name" value="Bacterial muramidases"/>
    <property type="match status" value="1"/>
</dbReference>
<accession>A0A1K1YZE8</accession>
<evidence type="ECO:0000313" key="6">
    <source>
        <dbReference type="Proteomes" id="UP000182350"/>
    </source>
</evidence>
<keyword evidence="6" id="KW-1185">Reference proteome</keyword>
<dbReference type="Gene3D" id="1.10.530.10">
    <property type="match status" value="1"/>
</dbReference>
<dbReference type="GO" id="GO:0004553">
    <property type="term" value="F:hydrolase activity, hydrolyzing O-glycosyl compounds"/>
    <property type="evidence" value="ECO:0007669"/>
    <property type="project" value="InterPro"/>
</dbReference>
<evidence type="ECO:0000256" key="1">
    <source>
        <dbReference type="ARBA" id="ARBA00007734"/>
    </source>
</evidence>
<feature type="domain" description="Lytic transglycosylase superhelical linker" evidence="4">
    <location>
        <begin position="442"/>
        <end position="508"/>
    </location>
</feature>
<gene>
    <name evidence="5" type="ORF">SAMN02745752_02494</name>
</gene>
<feature type="domain" description="Transglycosylase SLT" evidence="3">
    <location>
        <begin position="524"/>
        <end position="631"/>
    </location>
</feature>
<dbReference type="OrthoDB" id="92254at2"/>
<dbReference type="InterPro" id="IPR008939">
    <property type="entry name" value="Lytic_TGlycosylase_superhlx_U"/>
</dbReference>